<keyword evidence="8" id="KW-1185">Reference proteome</keyword>
<evidence type="ECO:0000256" key="2">
    <source>
        <dbReference type="ARBA" id="ARBA00007738"/>
    </source>
</evidence>
<dbReference type="PANTHER" id="PTHR10625:SF38">
    <property type="entry name" value="HISTONE DEACETYLASE 6, ISOFORM G"/>
    <property type="match status" value="1"/>
</dbReference>
<dbReference type="GO" id="GO:0040029">
    <property type="term" value="P:epigenetic regulation of gene expression"/>
    <property type="evidence" value="ECO:0007669"/>
    <property type="project" value="TreeGrafter"/>
</dbReference>
<dbReference type="Gene3D" id="3.40.800.20">
    <property type="entry name" value="Histone deacetylase domain"/>
    <property type="match status" value="3"/>
</dbReference>
<reference evidence="7" key="1">
    <citation type="submission" date="2020-11" db="EMBL/GenBank/DDBJ databases">
        <authorList>
            <person name="Tran Van P."/>
        </authorList>
    </citation>
    <scope>NUCLEOTIDE SEQUENCE</scope>
</reference>
<dbReference type="PANTHER" id="PTHR10625">
    <property type="entry name" value="HISTONE DEACETYLASE HDAC1-RELATED"/>
    <property type="match status" value="1"/>
</dbReference>
<dbReference type="SUPFAM" id="SSF52768">
    <property type="entry name" value="Arginase/deacetylase"/>
    <property type="match status" value="3"/>
</dbReference>
<dbReference type="FunFam" id="3.40.800.20:FF:000005">
    <property type="entry name" value="histone deacetylase 6"/>
    <property type="match status" value="1"/>
</dbReference>
<dbReference type="Proteomes" id="UP000677054">
    <property type="component" value="Unassembled WGS sequence"/>
</dbReference>
<evidence type="ECO:0000256" key="1">
    <source>
        <dbReference type="ARBA" id="ARBA00004123"/>
    </source>
</evidence>
<evidence type="ECO:0000313" key="8">
    <source>
        <dbReference type="Proteomes" id="UP000677054"/>
    </source>
</evidence>
<gene>
    <name evidence="7" type="ORF">DSTB1V02_LOCUS2681</name>
</gene>
<dbReference type="EMBL" id="CAJPEV010000310">
    <property type="protein sequence ID" value="CAG0883794.1"/>
    <property type="molecule type" value="Genomic_DNA"/>
</dbReference>
<evidence type="ECO:0000256" key="5">
    <source>
        <dbReference type="ARBA" id="ARBA00048287"/>
    </source>
</evidence>
<protein>
    <recommendedName>
        <fullName evidence="6">Histone deacetylase domain-containing protein</fullName>
    </recommendedName>
</protein>
<comment type="catalytic activity">
    <reaction evidence="5">
        <text>N(6)-acetyl-L-lysyl-[histone] + H2O = L-lysyl-[histone] + acetate</text>
        <dbReference type="Rhea" id="RHEA:58196"/>
        <dbReference type="Rhea" id="RHEA-COMP:9845"/>
        <dbReference type="Rhea" id="RHEA-COMP:11338"/>
        <dbReference type="ChEBI" id="CHEBI:15377"/>
        <dbReference type="ChEBI" id="CHEBI:29969"/>
        <dbReference type="ChEBI" id="CHEBI:30089"/>
        <dbReference type="ChEBI" id="CHEBI:61930"/>
        <dbReference type="EC" id="3.5.1.98"/>
    </reaction>
</comment>
<keyword evidence="3" id="KW-0378">Hydrolase</keyword>
<name>A0A7R8X4K1_9CRUS</name>
<dbReference type="OrthoDB" id="424012at2759"/>
<comment type="subcellular location">
    <subcellularLocation>
        <location evidence="1">Nucleus</location>
    </subcellularLocation>
</comment>
<evidence type="ECO:0000256" key="4">
    <source>
        <dbReference type="ARBA" id="ARBA00023242"/>
    </source>
</evidence>
<evidence type="ECO:0000256" key="3">
    <source>
        <dbReference type="ARBA" id="ARBA00022801"/>
    </source>
</evidence>
<feature type="domain" description="Histone deacetylase" evidence="6">
    <location>
        <begin position="448"/>
        <end position="749"/>
    </location>
</feature>
<dbReference type="AlphaFoldDB" id="A0A7R8X4K1"/>
<dbReference type="GO" id="GO:0141221">
    <property type="term" value="F:histone deacetylase activity, hydrolytic mechanism"/>
    <property type="evidence" value="ECO:0007669"/>
    <property type="project" value="UniProtKB-EC"/>
</dbReference>
<evidence type="ECO:0000259" key="6">
    <source>
        <dbReference type="Pfam" id="PF00850"/>
    </source>
</evidence>
<keyword evidence="4" id="KW-0539">Nucleus</keyword>
<sequence length="918" mass="102184">MAAQAYILEMGELMTGIVYDEAMLTHRCPWDENYPECPERLSSVINRCKELGLVERCKRLPTTKIHEEDLLLCHSQAHVDKLRETKAWDDAKREEFCSNYHCIYVHETTYDCSLMAAGCMVSLAEAIAREEVRNGMALVRPPGHHAMKEEYNGYCMFNNVAVAAQKLLSEHGLERILVIDWDVHHGQATQQRFYESNSVLYFSIHRYENGSFWPNLRESNFDFVGSGPGRGFNVNVPLNATGMTNSDFAAIWFNLLLPIAHEYKPQLVLVSAGYDAALGCPEYRPETVLVSAGYDSTLGDPKGEMEVTPAFYAHLLTPLMALAEGKIAVALEYSIDRMESTILDLKFVLRPFWKALSHHPLAKDGDEGGGDSSVSSLHVPRVVFYGAGVVPPTDTRDCYPVQEEILKATMEDRIQMLILGTRLTFAPERVALVFDKVMKLHQPVSGNHPENPNRIQRIYDKLKEDGLVDKCRHLKSRKGKQEEVALLHERSLLDLMASLSDQTKDDLDNMSSSYNSIYFCPQTNESALHAVGSLLQVVDSVLNGETRSGAAVIRPPGHHAEADSPCGFCFYNNVALAASYAVNMHGLKRVLILDWDVHHGNGTQHMFESDPRVLYVSLHRYDNGGFFPCSTDAHYSCVGLESGKGFNVNIPWNLQGRRRMRMGDAEYLQGFFQVILPIAYSFDPELVLVSAGFDAAQGDPLGGYNVSFECYAHMTHLLMPLASGRIILALEGGYNLSSISESMSLCVQTLLGRPPPPLPSSFEPKEEAMETLQCVIRALRPYWPVLPCLDPLPDEAELLKPSLLKPECRMSCDSTGTFPDSDLSVTSDMLDSLMNDRMVHNNDSKCNLLLLGEISSCSRMDSQDDSAPAADSVSDVVHRLEGFSFGNSGSFTSGRHMAWMCDDSDVPHRIEAVASHEP</sequence>
<dbReference type="InterPro" id="IPR000286">
    <property type="entry name" value="HDACs"/>
</dbReference>
<proteinExistence type="inferred from homology"/>
<dbReference type="PRINTS" id="PR01270">
    <property type="entry name" value="HDASUPER"/>
</dbReference>
<comment type="similarity">
    <text evidence="2">Belongs to the histone deacetylase family. HD type 2 subfamily.</text>
</comment>
<organism evidence="7">
    <name type="scientific">Darwinula stevensoni</name>
    <dbReference type="NCBI Taxonomy" id="69355"/>
    <lineage>
        <taxon>Eukaryota</taxon>
        <taxon>Metazoa</taxon>
        <taxon>Ecdysozoa</taxon>
        <taxon>Arthropoda</taxon>
        <taxon>Crustacea</taxon>
        <taxon>Oligostraca</taxon>
        <taxon>Ostracoda</taxon>
        <taxon>Podocopa</taxon>
        <taxon>Podocopida</taxon>
        <taxon>Darwinulocopina</taxon>
        <taxon>Darwinuloidea</taxon>
        <taxon>Darwinulidae</taxon>
        <taxon>Darwinula</taxon>
    </lineage>
</organism>
<dbReference type="InterPro" id="IPR023801">
    <property type="entry name" value="His_deacetylse_dom"/>
</dbReference>
<feature type="domain" description="Histone deacetylase" evidence="6">
    <location>
        <begin position="35"/>
        <end position="277"/>
    </location>
</feature>
<evidence type="ECO:0000313" key="7">
    <source>
        <dbReference type="EMBL" id="CAD7242729.1"/>
    </source>
</evidence>
<dbReference type="InterPro" id="IPR023696">
    <property type="entry name" value="Ureohydrolase_dom_sf"/>
</dbReference>
<dbReference type="GO" id="GO:0000118">
    <property type="term" value="C:histone deacetylase complex"/>
    <property type="evidence" value="ECO:0007669"/>
    <property type="project" value="TreeGrafter"/>
</dbReference>
<dbReference type="EMBL" id="LR899827">
    <property type="protein sequence ID" value="CAD7242729.1"/>
    <property type="molecule type" value="Genomic_DNA"/>
</dbReference>
<dbReference type="InterPro" id="IPR037138">
    <property type="entry name" value="His_deacetylse_dom_sf"/>
</dbReference>
<accession>A0A7R8X4K1</accession>
<dbReference type="Pfam" id="PF00850">
    <property type="entry name" value="Hist_deacetyl"/>
    <property type="match status" value="2"/>
</dbReference>